<proteinExistence type="predicted"/>
<name>A0A8S1YKP3_PAROT</name>
<dbReference type="EMBL" id="CAJJDP010000180">
    <property type="protein sequence ID" value="CAD8214411.1"/>
    <property type="molecule type" value="Genomic_DNA"/>
</dbReference>
<keyword evidence="3" id="KW-1185">Reference proteome</keyword>
<accession>A0A8S1YKP3</accession>
<dbReference type="AlphaFoldDB" id="A0A8S1YKP3"/>
<organism evidence="1 3">
    <name type="scientific">Paramecium octaurelia</name>
    <dbReference type="NCBI Taxonomy" id="43137"/>
    <lineage>
        <taxon>Eukaryota</taxon>
        <taxon>Sar</taxon>
        <taxon>Alveolata</taxon>
        <taxon>Ciliophora</taxon>
        <taxon>Intramacronucleata</taxon>
        <taxon>Oligohymenophorea</taxon>
        <taxon>Peniculida</taxon>
        <taxon>Parameciidae</taxon>
        <taxon>Paramecium</taxon>
    </lineage>
</organism>
<reference evidence="1" key="1">
    <citation type="submission" date="2021-01" db="EMBL/GenBank/DDBJ databases">
        <authorList>
            <consortium name="Genoscope - CEA"/>
            <person name="William W."/>
        </authorList>
    </citation>
    <scope>NUCLEOTIDE SEQUENCE</scope>
</reference>
<dbReference type="Proteomes" id="UP000683925">
    <property type="component" value="Unassembled WGS sequence"/>
</dbReference>
<dbReference type="EMBL" id="CAJJDP010000180">
    <property type="protein sequence ID" value="CAD8214410.1"/>
    <property type="molecule type" value="Genomic_DNA"/>
</dbReference>
<evidence type="ECO:0000313" key="2">
    <source>
        <dbReference type="EMBL" id="CAD8214411.1"/>
    </source>
</evidence>
<evidence type="ECO:0000313" key="3">
    <source>
        <dbReference type="Proteomes" id="UP000683925"/>
    </source>
</evidence>
<sequence>MSYFYSADKKMPKHRDNYRNKVCLRMIQITVQDSNQLAQSEKYLLDGLFFENLKQLSSLTYVKGFDVQMKHDLICHT</sequence>
<gene>
    <name evidence="1" type="ORF">POCTA_138.1.T1760030</name>
    <name evidence="2" type="ORF">POCTA_138.1.T1760031</name>
</gene>
<comment type="caution">
    <text evidence="1">The sequence shown here is derived from an EMBL/GenBank/DDBJ whole genome shotgun (WGS) entry which is preliminary data.</text>
</comment>
<protein>
    <submittedName>
        <fullName evidence="1">Uncharacterized protein</fullName>
    </submittedName>
</protein>
<evidence type="ECO:0000313" key="1">
    <source>
        <dbReference type="EMBL" id="CAD8214410.1"/>
    </source>
</evidence>